<comment type="catalytic activity">
    <reaction evidence="11">
        <text>K(+)(in) = K(+)(out)</text>
        <dbReference type="Rhea" id="RHEA:29463"/>
        <dbReference type="ChEBI" id="CHEBI:29103"/>
    </reaction>
</comment>
<dbReference type="PANTHER" id="PTHR11767">
    <property type="entry name" value="INWARD RECTIFIER POTASSIUM CHANNEL"/>
    <property type="match status" value="1"/>
</dbReference>
<keyword evidence="5 12" id="KW-0851">Voltage-gated channel</keyword>
<evidence type="ECO:0000256" key="10">
    <source>
        <dbReference type="ARBA" id="ARBA00023303"/>
    </source>
</evidence>
<feature type="domain" description="Inward rectifier potassium channel C-terminal" evidence="16">
    <location>
        <begin position="509"/>
        <end position="671"/>
    </location>
</feature>
<evidence type="ECO:0000259" key="15">
    <source>
        <dbReference type="Pfam" id="PF01007"/>
    </source>
</evidence>
<dbReference type="SUPFAM" id="SSF81296">
    <property type="entry name" value="E set domains"/>
    <property type="match status" value="3"/>
</dbReference>
<keyword evidence="2 12" id="KW-0813">Transport</keyword>
<protein>
    <submittedName>
        <fullName evidence="17">CSON004678 protein</fullName>
    </submittedName>
</protein>
<gene>
    <name evidence="17" type="primary">CSON004678</name>
</gene>
<evidence type="ECO:0000256" key="11">
    <source>
        <dbReference type="ARBA" id="ARBA00034430"/>
    </source>
</evidence>
<feature type="transmembrane region" description="Helical" evidence="14">
    <location>
        <begin position="782"/>
        <end position="805"/>
    </location>
</feature>
<dbReference type="FunFam" id="1.10.287.70:FF:000078">
    <property type="entry name" value="Putative Inward rectifier potassium channel"/>
    <property type="match status" value="2"/>
</dbReference>
<dbReference type="Pfam" id="PF01007">
    <property type="entry name" value="IRK"/>
    <property type="match status" value="3"/>
</dbReference>
<feature type="transmembrane region" description="Helical" evidence="14">
    <location>
        <begin position="210"/>
        <end position="234"/>
    </location>
</feature>
<feature type="transmembrane region" description="Helical" evidence="14">
    <location>
        <begin position="437"/>
        <end position="453"/>
    </location>
</feature>
<proteinExistence type="inferred from homology"/>
<dbReference type="PRINTS" id="PR01320">
    <property type="entry name" value="KIRCHANNEL"/>
</dbReference>
<feature type="domain" description="Potassium channel inwardly rectifying transmembrane" evidence="15">
    <location>
        <begin position="93"/>
        <end position="239"/>
    </location>
</feature>
<evidence type="ECO:0000313" key="17">
    <source>
        <dbReference type="EMBL" id="SSX21426.1"/>
    </source>
</evidence>
<dbReference type="Gene3D" id="1.10.287.70">
    <property type="match status" value="3"/>
</dbReference>
<comment type="subcellular location">
    <subcellularLocation>
        <location evidence="1 12">Membrane</location>
        <topology evidence="1 12">Multi-pass membrane protein</topology>
    </subcellularLocation>
</comment>
<evidence type="ECO:0000256" key="14">
    <source>
        <dbReference type="SAM" id="Phobius"/>
    </source>
</evidence>
<feature type="domain" description="Inward rectifier potassium channel C-terminal" evidence="16">
    <location>
        <begin position="246"/>
        <end position="417"/>
    </location>
</feature>
<evidence type="ECO:0000259" key="16">
    <source>
        <dbReference type="Pfam" id="PF17655"/>
    </source>
</evidence>
<feature type="domain" description="Inward rectifier potassium channel C-terminal" evidence="16">
    <location>
        <begin position="900"/>
        <end position="1072"/>
    </location>
</feature>
<evidence type="ECO:0000256" key="8">
    <source>
        <dbReference type="ARBA" id="ARBA00023065"/>
    </source>
</evidence>
<dbReference type="GO" id="GO:0005886">
    <property type="term" value="C:plasma membrane"/>
    <property type="evidence" value="ECO:0007669"/>
    <property type="project" value="TreeGrafter"/>
</dbReference>
<feature type="domain" description="Potassium channel inwardly rectifying transmembrane" evidence="15">
    <location>
        <begin position="430"/>
        <end position="502"/>
    </location>
</feature>
<keyword evidence="9 14" id="KW-0472">Membrane</keyword>
<dbReference type="InterPro" id="IPR041647">
    <property type="entry name" value="IRK_C"/>
</dbReference>
<evidence type="ECO:0000256" key="12">
    <source>
        <dbReference type="RuleBase" id="RU003822"/>
    </source>
</evidence>
<dbReference type="GO" id="GO:1990573">
    <property type="term" value="P:potassium ion import across plasma membrane"/>
    <property type="evidence" value="ECO:0007669"/>
    <property type="project" value="TreeGrafter"/>
</dbReference>
<dbReference type="PANTHER" id="PTHR11767:SF113">
    <property type="entry name" value="INWARDLY RECTIFYING POTASSIUM CHANNEL 2, ISOFORM D"/>
    <property type="match status" value="1"/>
</dbReference>
<dbReference type="InterPro" id="IPR014756">
    <property type="entry name" value="Ig_E-set"/>
</dbReference>
<keyword evidence="3 12" id="KW-0633">Potassium transport</keyword>
<evidence type="ECO:0000256" key="9">
    <source>
        <dbReference type="ARBA" id="ARBA00023136"/>
    </source>
</evidence>
<dbReference type="AlphaFoldDB" id="A0A336LTP9"/>
<evidence type="ECO:0000256" key="3">
    <source>
        <dbReference type="ARBA" id="ARBA00022538"/>
    </source>
</evidence>
<keyword evidence="8 12" id="KW-0406">Ion transport</keyword>
<organism evidence="17">
    <name type="scientific">Culicoides sonorensis</name>
    <name type="common">Biting midge</name>
    <dbReference type="NCBI Taxonomy" id="179676"/>
    <lineage>
        <taxon>Eukaryota</taxon>
        <taxon>Metazoa</taxon>
        <taxon>Ecdysozoa</taxon>
        <taxon>Arthropoda</taxon>
        <taxon>Hexapoda</taxon>
        <taxon>Insecta</taxon>
        <taxon>Pterygota</taxon>
        <taxon>Neoptera</taxon>
        <taxon>Endopterygota</taxon>
        <taxon>Diptera</taxon>
        <taxon>Nematocera</taxon>
        <taxon>Chironomoidea</taxon>
        <taxon>Ceratopogonidae</taxon>
        <taxon>Ceratopogoninae</taxon>
        <taxon>Culicoides</taxon>
        <taxon>Monoculicoides</taxon>
    </lineage>
</organism>
<feature type="transmembrane region" description="Helical" evidence="14">
    <location>
        <begin position="128"/>
        <end position="151"/>
    </location>
</feature>
<dbReference type="EMBL" id="UFQT01000194">
    <property type="protein sequence ID" value="SSX21426.1"/>
    <property type="molecule type" value="Genomic_DNA"/>
</dbReference>
<dbReference type="GO" id="GO:0034765">
    <property type="term" value="P:regulation of monoatomic ion transmembrane transport"/>
    <property type="evidence" value="ECO:0007669"/>
    <property type="project" value="TreeGrafter"/>
</dbReference>
<feature type="domain" description="Potassium channel inwardly rectifying transmembrane" evidence="15">
    <location>
        <begin position="748"/>
        <end position="893"/>
    </location>
</feature>
<comment type="similarity">
    <text evidence="12">Belongs to the inward rectifier-type potassium channel (TC 1.A.2.1) family.</text>
</comment>
<feature type="transmembrane region" description="Helical" evidence="14">
    <location>
        <begin position="473"/>
        <end position="497"/>
    </location>
</feature>
<name>A0A336LTP9_CULSO</name>
<dbReference type="InterPro" id="IPR040445">
    <property type="entry name" value="Kir_TM"/>
</dbReference>
<evidence type="ECO:0000256" key="4">
    <source>
        <dbReference type="ARBA" id="ARBA00022692"/>
    </source>
</evidence>
<feature type="region of interest" description="Disordered" evidence="13">
    <location>
        <begin position="1"/>
        <end position="39"/>
    </location>
</feature>
<evidence type="ECO:0000256" key="13">
    <source>
        <dbReference type="SAM" id="MobiDB-lite"/>
    </source>
</evidence>
<keyword evidence="4 12" id="KW-0812">Transmembrane</keyword>
<evidence type="ECO:0000256" key="7">
    <source>
        <dbReference type="ARBA" id="ARBA00022989"/>
    </source>
</evidence>
<keyword evidence="6 12" id="KW-0630">Potassium</keyword>
<dbReference type="Pfam" id="PF17655">
    <property type="entry name" value="IRK_C"/>
    <property type="match status" value="3"/>
</dbReference>
<dbReference type="InterPro" id="IPR016449">
    <property type="entry name" value="K_chnl_inward-rec_Kir"/>
</dbReference>
<dbReference type="InterPro" id="IPR013518">
    <property type="entry name" value="K_chnl_inward-rec_Kir_cyto"/>
</dbReference>
<dbReference type="Gene3D" id="2.60.40.1400">
    <property type="entry name" value="G protein-activated inward rectifier potassium channel 1"/>
    <property type="match status" value="3"/>
</dbReference>
<feature type="transmembrane region" description="Helical" evidence="14">
    <location>
        <begin position="864"/>
        <end position="888"/>
    </location>
</feature>
<sequence>MTATSATKDSDKQDKDETKPLTKKSIFMPPGTIPEEDQDPLENVVSSTAITIVPSMSRITTQSSLLNQRTWDGKKSRIFRPGANVRKSRKRAVLKNGECNVVQVKLSQRRLRFLQDIFTTLVDSQWRWTLMIFTCSFVGSWLFFGIIWWLICFTHGDLEPMHLPEHQGETGWKPCVYNIYSYTSAFLFSIETQTTIGYGVRTTTEECPEAIFMVCFQSVWGLIMQAFMVGIVFAKMTRPKQRAQTLLFSKNAVICQRDGNLCLMFRIGDMRKSHIIGANVRAQLIKPKITKEGENIGHYLTELEVGTDNCASDIFFIWPMVVVHQITPESPFWNMSASDMIQDRFEIVVILEGTVESTGQTTQARSSYLNTEILWGHRFDQIVSYNKDKQCYEINYSRFNSTLQVDTPLCSSSELSDFYKYQEEYNSTRRGETGWKPCVYNIYSYTSAFLFSIETQTTIGYGVRTTTEECPEAIFMVCFQSVWGLIMQAFMVGIVFAKMTRPKQRAQTLLFSKNAVICQRDGNLCLMFRIGDMRKSHIIGANVRAQLIKPKITKEGENIGHYLTELEVGTDNCASDIFFIWPMVVVHQITPESPFWNMFEIVVILEGTVESTGQTTQARSSYLNTEILWGHRFDQIVSYNKDKQCYEINYSRFNSTLQVDTPLCSSSELSDFYKYQEEYNSTRRDSGTLKLKKQLPLRFMHRRPSLPVNFYQALQLSQQTSPYNTVYSLGPKLKPGINLRNLGRRVIFKNGDCNVFHNKMTKHKFKFLQDIFTTLVDIQWRYTLLAFALSFIGCWLGFGTLWYLICFVHGDFEEEHLPKNQANSSWVPCVYNINSFASTFLFSLETQTTIGFGVRATTEECPEALFIVCLQSVFGLIMQAFMVGIVFAKMTRPKQRAQTLLFSKSAVICQRDGQLCLMFRIGDMRKSHIISANVRAQLIRTRSTKEGERISYHSTELKLETDGCGSDIFFVWPMIVVHKITPDSPFWNMSPADFIQDKFEIVVILEGIVESTGQTTQARTSYINSEIMWGHRFDQIVSYNKAKQYYEINYSRFNSVLQVDTPLCSAQVLDSVAKDIENVKFCSKRRLSVPMDRRFMKKYSM</sequence>
<reference evidence="17" key="1">
    <citation type="submission" date="2018-07" db="EMBL/GenBank/DDBJ databases">
        <authorList>
            <person name="Quirk P.G."/>
            <person name="Krulwich T.A."/>
        </authorList>
    </citation>
    <scope>NUCLEOTIDE SEQUENCE</scope>
</reference>
<evidence type="ECO:0000256" key="5">
    <source>
        <dbReference type="ARBA" id="ARBA00022882"/>
    </source>
</evidence>
<dbReference type="SUPFAM" id="SSF81324">
    <property type="entry name" value="Voltage-gated potassium channels"/>
    <property type="match status" value="3"/>
</dbReference>
<evidence type="ECO:0000256" key="2">
    <source>
        <dbReference type="ARBA" id="ARBA00022448"/>
    </source>
</evidence>
<dbReference type="GO" id="GO:0034702">
    <property type="term" value="C:monoatomic ion channel complex"/>
    <property type="evidence" value="ECO:0007669"/>
    <property type="project" value="UniProtKB-KW"/>
</dbReference>
<keyword evidence="10 12" id="KW-0407">Ion channel</keyword>
<keyword evidence="7 14" id="KW-1133">Transmembrane helix</keyword>
<evidence type="ECO:0000256" key="6">
    <source>
        <dbReference type="ARBA" id="ARBA00022958"/>
    </source>
</evidence>
<dbReference type="VEuPathDB" id="VectorBase:CSON004678"/>
<feature type="compositionally biased region" description="Basic and acidic residues" evidence="13">
    <location>
        <begin position="8"/>
        <end position="20"/>
    </location>
</feature>
<dbReference type="FunFam" id="2.60.40.1400:FF:000001">
    <property type="entry name" value="G protein-activated inward rectifier potassium channel 2"/>
    <property type="match status" value="3"/>
</dbReference>
<accession>A0A336LTP9</accession>
<evidence type="ECO:0000256" key="1">
    <source>
        <dbReference type="ARBA" id="ARBA00004141"/>
    </source>
</evidence>
<dbReference type="GO" id="GO:0005242">
    <property type="term" value="F:inward rectifier potassium channel activity"/>
    <property type="evidence" value="ECO:0007669"/>
    <property type="project" value="InterPro"/>
</dbReference>